<dbReference type="GO" id="GO:0016020">
    <property type="term" value="C:membrane"/>
    <property type="evidence" value="ECO:0007669"/>
    <property type="project" value="TreeGrafter"/>
</dbReference>
<dbReference type="PANTHER" id="PTHR23028:SF53">
    <property type="entry name" value="ACYL_TRANSF_3 DOMAIN-CONTAINING PROTEIN"/>
    <property type="match status" value="1"/>
</dbReference>
<protein>
    <recommendedName>
        <fullName evidence="2">Acyltransferase 3 domain-containing protein</fullName>
    </recommendedName>
</protein>
<sequence>MELRNLQVIRAIAAMMVVLNHFWGPVFVWVFKGIGGMGVDIFFVLSGFLMVYTQNDSKGPLRFFCDRVKRIYPLYIIVSIPLILANIPVAQHYNFG</sequence>
<reference evidence="3 4" key="1">
    <citation type="submission" date="2018-06" db="EMBL/GenBank/DDBJ databases">
        <title>Carbapenemase-producing Enterobacteriaceae present in wastewater treatment plant effluent and nearby surface waters in the US.</title>
        <authorList>
            <person name="Mathys D.A."/>
            <person name="Mollenkopf D.F."/>
            <person name="Feicht S.M."/>
            <person name="Adams R.J."/>
            <person name="Albers A.L."/>
            <person name="Grooters S.V."/>
            <person name="Stuever D.M."/>
            <person name="Daniels J.B."/>
            <person name="Wittum T.E."/>
        </authorList>
    </citation>
    <scope>NUCLEOTIDE SEQUENCE [LARGE SCALE GENOMIC DNA]</scope>
    <source>
        <strain evidence="3 4">GEO_23_Down_A</strain>
    </source>
</reference>
<feature type="transmembrane region" description="Helical" evidence="1">
    <location>
        <begin position="72"/>
        <end position="90"/>
    </location>
</feature>
<name>A0AB37VG55_ENTCL</name>
<evidence type="ECO:0000256" key="1">
    <source>
        <dbReference type="SAM" id="Phobius"/>
    </source>
</evidence>
<feature type="transmembrane region" description="Helical" evidence="1">
    <location>
        <begin position="7"/>
        <end position="23"/>
    </location>
</feature>
<evidence type="ECO:0000313" key="4">
    <source>
        <dbReference type="Proteomes" id="UP000289016"/>
    </source>
</evidence>
<keyword evidence="1" id="KW-0472">Membrane</keyword>
<dbReference type="EMBL" id="QKPI01000033">
    <property type="protein sequence ID" value="RWT77840.1"/>
    <property type="molecule type" value="Genomic_DNA"/>
</dbReference>
<accession>A0AB37VG55</accession>
<dbReference type="InterPro" id="IPR002656">
    <property type="entry name" value="Acyl_transf_3_dom"/>
</dbReference>
<proteinExistence type="predicted"/>
<dbReference type="AlphaFoldDB" id="A0AB37VG55"/>
<organism evidence="3 4">
    <name type="scientific">Enterobacter cloacae</name>
    <dbReference type="NCBI Taxonomy" id="550"/>
    <lineage>
        <taxon>Bacteria</taxon>
        <taxon>Pseudomonadati</taxon>
        <taxon>Pseudomonadota</taxon>
        <taxon>Gammaproteobacteria</taxon>
        <taxon>Enterobacterales</taxon>
        <taxon>Enterobacteriaceae</taxon>
        <taxon>Enterobacter</taxon>
        <taxon>Enterobacter cloacae complex</taxon>
    </lineage>
</organism>
<feature type="domain" description="Acyltransferase 3" evidence="2">
    <location>
        <begin position="5"/>
        <end position="93"/>
    </location>
</feature>
<gene>
    <name evidence="3" type="ORF">DN595_14375</name>
</gene>
<keyword evidence="1" id="KW-1133">Transmembrane helix</keyword>
<evidence type="ECO:0000259" key="2">
    <source>
        <dbReference type="Pfam" id="PF01757"/>
    </source>
</evidence>
<dbReference type="PANTHER" id="PTHR23028">
    <property type="entry name" value="ACETYLTRANSFERASE"/>
    <property type="match status" value="1"/>
</dbReference>
<evidence type="ECO:0000313" key="3">
    <source>
        <dbReference type="EMBL" id="RWT77840.1"/>
    </source>
</evidence>
<dbReference type="Pfam" id="PF01757">
    <property type="entry name" value="Acyl_transf_3"/>
    <property type="match status" value="1"/>
</dbReference>
<dbReference type="InterPro" id="IPR050879">
    <property type="entry name" value="Acyltransferase_3"/>
</dbReference>
<dbReference type="GO" id="GO:0009103">
    <property type="term" value="P:lipopolysaccharide biosynthetic process"/>
    <property type="evidence" value="ECO:0007669"/>
    <property type="project" value="TreeGrafter"/>
</dbReference>
<dbReference type="GO" id="GO:0016747">
    <property type="term" value="F:acyltransferase activity, transferring groups other than amino-acyl groups"/>
    <property type="evidence" value="ECO:0007669"/>
    <property type="project" value="InterPro"/>
</dbReference>
<dbReference type="RefSeq" id="WP_128339496.1">
    <property type="nucleotide sequence ID" value="NZ_QKPI01000033.1"/>
</dbReference>
<dbReference type="Proteomes" id="UP000289016">
    <property type="component" value="Unassembled WGS sequence"/>
</dbReference>
<feature type="transmembrane region" description="Helical" evidence="1">
    <location>
        <begin position="29"/>
        <end position="52"/>
    </location>
</feature>
<keyword evidence="1" id="KW-0812">Transmembrane</keyword>
<comment type="caution">
    <text evidence="3">The sequence shown here is derived from an EMBL/GenBank/DDBJ whole genome shotgun (WGS) entry which is preliminary data.</text>
</comment>